<protein>
    <submittedName>
        <fullName evidence="5">Aminotransferase class I/II-fold pyridoxal phosphate-dependent enzyme</fullName>
    </submittedName>
    <submittedName>
        <fullName evidence="4">Threonine-phosphate decarboxylase</fullName>
        <ecNumber evidence="4">4.1.1.81</ecNumber>
    </submittedName>
</protein>
<evidence type="ECO:0000256" key="2">
    <source>
        <dbReference type="ARBA" id="ARBA00022898"/>
    </source>
</evidence>
<keyword evidence="5" id="KW-0808">Transferase</keyword>
<dbReference type="GO" id="GO:0008483">
    <property type="term" value="F:transaminase activity"/>
    <property type="evidence" value="ECO:0007669"/>
    <property type="project" value="UniProtKB-KW"/>
</dbReference>
<dbReference type="RefSeq" id="WP_004848190.1">
    <property type="nucleotide sequence ID" value="NZ_AP028249.1"/>
</dbReference>
<comment type="cofactor">
    <cofactor evidence="1">
        <name>pyridoxal 5'-phosphate</name>
        <dbReference type="ChEBI" id="CHEBI:597326"/>
    </cofactor>
</comment>
<dbReference type="SUPFAM" id="SSF53383">
    <property type="entry name" value="PLP-dependent transferases"/>
    <property type="match status" value="1"/>
</dbReference>
<proteinExistence type="predicted"/>
<keyword evidence="5" id="KW-0032">Aminotransferase</keyword>
<dbReference type="Gene3D" id="3.90.1150.10">
    <property type="entry name" value="Aspartate Aminotransferase, domain 1"/>
    <property type="match status" value="1"/>
</dbReference>
<keyword evidence="4" id="KW-0456">Lyase</keyword>
<dbReference type="AlphaFoldDB" id="A0A173XW30"/>
<dbReference type="GO" id="GO:0048472">
    <property type="term" value="F:threonine-phosphate decarboxylase activity"/>
    <property type="evidence" value="ECO:0007669"/>
    <property type="project" value="UniProtKB-EC"/>
</dbReference>
<reference evidence="4 6" key="1">
    <citation type="submission" date="2015-09" db="EMBL/GenBank/DDBJ databases">
        <authorList>
            <consortium name="Pathogen Informatics"/>
        </authorList>
    </citation>
    <scope>NUCLEOTIDE SEQUENCE [LARGE SCALE GENOMIC DNA]</scope>
    <source>
        <strain evidence="4 6">2789STDY5834841</strain>
    </source>
</reference>
<dbReference type="CDD" id="cd00609">
    <property type="entry name" value="AAT_like"/>
    <property type="match status" value="1"/>
</dbReference>
<dbReference type="GO" id="GO:0030170">
    <property type="term" value="F:pyridoxal phosphate binding"/>
    <property type="evidence" value="ECO:0007669"/>
    <property type="project" value="InterPro"/>
</dbReference>
<dbReference type="PANTHER" id="PTHR42885:SF1">
    <property type="entry name" value="THREONINE-PHOSPHATE DECARBOXYLASE"/>
    <property type="match status" value="1"/>
</dbReference>
<feature type="domain" description="Aminotransferase class I/classII large" evidence="3">
    <location>
        <begin position="25"/>
        <end position="359"/>
    </location>
</feature>
<organism evidence="4 6">
    <name type="scientific">[Ruminococcus] torques</name>
    <dbReference type="NCBI Taxonomy" id="33039"/>
    <lineage>
        <taxon>Bacteria</taxon>
        <taxon>Bacillati</taxon>
        <taxon>Bacillota</taxon>
        <taxon>Clostridia</taxon>
        <taxon>Lachnospirales</taxon>
        <taxon>Lachnospiraceae</taxon>
        <taxon>Mediterraneibacter</taxon>
    </lineage>
</organism>
<dbReference type="InterPro" id="IPR015421">
    <property type="entry name" value="PyrdxlP-dep_Trfase_major"/>
</dbReference>
<dbReference type="EMBL" id="CYZO01000002">
    <property type="protein sequence ID" value="CUN55683.1"/>
    <property type="molecule type" value="Genomic_DNA"/>
</dbReference>
<evidence type="ECO:0000313" key="6">
    <source>
        <dbReference type="Proteomes" id="UP000095787"/>
    </source>
</evidence>
<gene>
    <name evidence="4" type="primary">cobD_1</name>
    <name evidence="5" type="ORF">EAI93_08375</name>
    <name evidence="4" type="ORF">ERS852456_00215</name>
</gene>
<reference evidence="5 7" key="2">
    <citation type="journal article" date="2019" name="Science, e1252229">
        <title>Invertible promoters mediate bacterial phase variation, antibiotic resistance, and host adaptation in the gut.</title>
        <authorList>
            <person name="Jiang X."/>
            <person name="Hall A.B."/>
            <person name="Arthur T.D."/>
            <person name="Plichta D.R."/>
            <person name="Covington C.T."/>
            <person name="Poyet M."/>
            <person name="Crothers J."/>
            <person name="Moses P.L."/>
            <person name="Tolonen A.C."/>
            <person name="Vlamakis H."/>
            <person name="Alm E.J."/>
            <person name="Xavier R.J."/>
        </authorList>
    </citation>
    <scope>NUCLEOTIDE SEQUENCE [LARGE SCALE GENOMIC DNA]</scope>
    <source>
        <strain evidence="5">Aa_0143</strain>
        <strain evidence="7">aa_0143</strain>
    </source>
</reference>
<evidence type="ECO:0000259" key="3">
    <source>
        <dbReference type="Pfam" id="PF00155"/>
    </source>
</evidence>
<dbReference type="Pfam" id="PF00155">
    <property type="entry name" value="Aminotran_1_2"/>
    <property type="match status" value="1"/>
</dbReference>
<sequence length="367" mass="41874">MNTKPVFHGSDIEKICEYYHLNQEDIVNFGANVNPIGISTHVKQVLASHLDLLSSYPDRDYQSLRNTVSEYCGVPADYVLPGNGSSELISLLIETRAPKRTLLLGPTYSEYSRELSLSNSKCNEFLLKETDEFILNVDFLCQSLLAGSYDFLIICNPNNPTSSAILRSDMERLLTFCEQHDIFVMIDETYVEFAPVIEDVTAVPFTKTFKNLMVLRGVSKFFAAPGVRLGYGITGNMPFLKAMKEKQIPWSLNSLGAFAGELMLKDEEYIRQTRRLILSEREKMYSALKEQPAYKTYKPYANFLLVKLLQKETTAFDVFTHCVKNGLMIRDCSSFKSLDGEFIRFCVMDSKDNQRLLDELSFLCRQK</sequence>
<evidence type="ECO:0000313" key="4">
    <source>
        <dbReference type="EMBL" id="CUN55683.1"/>
    </source>
</evidence>
<keyword evidence="2" id="KW-0663">Pyridoxal phosphate</keyword>
<dbReference type="PANTHER" id="PTHR42885">
    <property type="entry name" value="HISTIDINOL-PHOSPHATE AMINOTRANSFERASE-RELATED"/>
    <property type="match status" value="1"/>
</dbReference>
<dbReference type="GeneID" id="97330449"/>
<dbReference type="Proteomes" id="UP000095787">
    <property type="component" value="Unassembled WGS sequence"/>
</dbReference>
<dbReference type="Proteomes" id="UP000292665">
    <property type="component" value="Unassembled WGS sequence"/>
</dbReference>
<evidence type="ECO:0000313" key="5">
    <source>
        <dbReference type="EMBL" id="RYS79926.1"/>
    </source>
</evidence>
<dbReference type="Gene3D" id="3.40.640.10">
    <property type="entry name" value="Type I PLP-dependent aspartate aminotransferase-like (Major domain)"/>
    <property type="match status" value="1"/>
</dbReference>
<dbReference type="EMBL" id="RCYR01000014">
    <property type="protein sequence ID" value="RYS79926.1"/>
    <property type="molecule type" value="Genomic_DNA"/>
</dbReference>
<evidence type="ECO:0000256" key="1">
    <source>
        <dbReference type="ARBA" id="ARBA00001933"/>
    </source>
</evidence>
<accession>A0A173XW30</accession>
<dbReference type="EC" id="4.1.1.81" evidence="4"/>
<dbReference type="InterPro" id="IPR015424">
    <property type="entry name" value="PyrdxlP-dep_Trfase"/>
</dbReference>
<dbReference type="InterPro" id="IPR004839">
    <property type="entry name" value="Aminotransferase_I/II_large"/>
</dbReference>
<dbReference type="InterPro" id="IPR015422">
    <property type="entry name" value="PyrdxlP-dep_Trfase_small"/>
</dbReference>
<evidence type="ECO:0000313" key="7">
    <source>
        <dbReference type="Proteomes" id="UP000292665"/>
    </source>
</evidence>
<name>A0A173XW30_9FIRM</name>